<feature type="transmembrane region" description="Helical" evidence="2">
    <location>
        <begin position="619"/>
        <end position="644"/>
    </location>
</feature>
<dbReference type="GO" id="GO:0005886">
    <property type="term" value="C:plasma membrane"/>
    <property type="evidence" value="ECO:0007669"/>
    <property type="project" value="UniProtKB-SubCell"/>
</dbReference>
<feature type="transmembrane region" description="Helical" evidence="2">
    <location>
        <begin position="714"/>
        <end position="734"/>
    </location>
</feature>
<dbReference type="PANTHER" id="PTHR43849">
    <property type="entry name" value="BLL3936 PROTEIN"/>
    <property type="match status" value="1"/>
</dbReference>
<feature type="transmembrane region" description="Helical" evidence="2">
    <location>
        <begin position="303"/>
        <end position="323"/>
    </location>
</feature>
<comment type="caution">
    <text evidence="4">The sequence shown here is derived from an EMBL/GenBank/DDBJ whole genome shotgun (WGS) entry which is preliminary data.</text>
</comment>
<keyword evidence="2" id="KW-0472">Membrane</keyword>
<feature type="transmembrane region" description="Helical" evidence="2">
    <location>
        <begin position="107"/>
        <end position="127"/>
    </location>
</feature>
<keyword evidence="2" id="KW-0812">Transmembrane</keyword>
<comment type="function">
    <text evidence="1">Part of the tripartite ATP-independent periplasmic (TRAP) transport system.</text>
</comment>
<dbReference type="Proteomes" id="UP000577362">
    <property type="component" value="Unassembled WGS sequence"/>
</dbReference>
<feature type="transmembrane region" description="Helical" evidence="2">
    <location>
        <begin position="452"/>
        <end position="468"/>
    </location>
</feature>
<evidence type="ECO:0000259" key="3">
    <source>
        <dbReference type="Pfam" id="PF06808"/>
    </source>
</evidence>
<feature type="transmembrane region" description="Helical" evidence="2">
    <location>
        <begin position="369"/>
        <end position="394"/>
    </location>
</feature>
<dbReference type="InterPro" id="IPR021814">
    <property type="entry name" value="DUF3394"/>
</dbReference>
<feature type="transmembrane region" description="Helical" evidence="2">
    <location>
        <begin position="406"/>
        <end position="425"/>
    </location>
</feature>
<reference evidence="4 5" key="1">
    <citation type="submission" date="2020-08" db="EMBL/GenBank/DDBJ databases">
        <title>Genomic Encyclopedia of Type Strains, Phase IV (KMG-IV): sequencing the most valuable type-strain genomes for metagenomic binning, comparative biology and taxonomic classification.</title>
        <authorList>
            <person name="Goeker M."/>
        </authorList>
    </citation>
    <scope>NUCLEOTIDE SEQUENCE [LARGE SCALE GENOMIC DNA]</scope>
    <source>
        <strain evidence="4 5">DSM 103737</strain>
    </source>
</reference>
<evidence type="ECO:0000313" key="5">
    <source>
        <dbReference type="Proteomes" id="UP000577362"/>
    </source>
</evidence>
<feature type="transmembrane region" description="Helical" evidence="2">
    <location>
        <begin position="256"/>
        <end position="283"/>
    </location>
</feature>
<feature type="transmembrane region" description="Helical" evidence="2">
    <location>
        <begin position="854"/>
        <end position="870"/>
    </location>
</feature>
<dbReference type="AlphaFoldDB" id="A0A840C2C6"/>
<dbReference type="RefSeq" id="WP_183318062.1">
    <property type="nucleotide sequence ID" value="NZ_JACIEN010000006.1"/>
</dbReference>
<feature type="transmembrane region" description="Helical" evidence="2">
    <location>
        <begin position="475"/>
        <end position="494"/>
    </location>
</feature>
<evidence type="ECO:0000313" key="4">
    <source>
        <dbReference type="EMBL" id="MBB4019320.1"/>
    </source>
</evidence>
<dbReference type="NCBIfam" id="TIGR02123">
    <property type="entry name" value="TRAP_fused"/>
    <property type="match status" value="1"/>
</dbReference>
<keyword evidence="1" id="KW-0813">Transport</keyword>
<feature type="transmembrane region" description="Helical" evidence="2">
    <location>
        <begin position="78"/>
        <end position="95"/>
    </location>
</feature>
<feature type="transmembrane region" description="Helical" evidence="2">
    <location>
        <begin position="686"/>
        <end position="708"/>
    </location>
</feature>
<comment type="subcellular location">
    <subcellularLocation>
        <location evidence="1">Cell inner membrane</location>
        <topology evidence="1">Multi-pass membrane protein</topology>
    </subcellularLocation>
</comment>
<feature type="transmembrane region" description="Helical" evidence="2">
    <location>
        <begin position="528"/>
        <end position="554"/>
    </location>
</feature>
<protein>
    <submittedName>
        <fullName evidence="4">TRAP transporter 4TM/12TM fusion protein</fullName>
    </submittedName>
</protein>
<dbReference type="InterPro" id="IPR011853">
    <property type="entry name" value="TRAP_DctM-Dct_fused"/>
</dbReference>
<sequence length="884" mass="94994">MAEEPKAGRPLSDEELQDLVASSDTGARDPGGMAGRLLFYVALAWSLFQIWIASPLPFVTQAATGLRVVLNDTETRSIHLAFALFLAFCAFPALPSSPRNRIPVQDWLLALLAAFCAAYIFLFYGALATRPGNPLTQDLVVAGAGLVLLLEATRRALGLPLVVVAVVFLLYVFFGSSVLVPDVIRWKGASFARAMDQMWLSTEGVFGIALGVSSSFVFLFVLFGSLLDRAGAGNYFIKLAFALLGHLRGGPAKAAVLASAMTGLISGSSIANVVTTGTFTIPLMKRVGFTPEKAGSVEVASSVNGQIMPPVMGAAAFLMVEYVGISYLEVIKAAFLPAIISYIALLYLVHLEAVKHDMPTLPKRIRRTVWQSALVTGITASSIVILCGVIYWVIRGVQMLLPDMSASLLVLLLLAAYVGLVWYASRSPDLELDDPNARVVELPLAKEVLKTGLHYLLPIVVLVWFLMIEQKSPGLSAFWAVALLLLILVTQKPLKALFRGLRGHDVGVALREGAGDLFGGLVLGARNMIGIAAATATAGIIVGTVTLTGIGQVMAQFVELISGGNLLLILFFTAVISLILGMGLPTTANYIVVSSLMAPVVVELGAANGFLVPLIAVHLFVFYFGIMADVTPPVGLASFAAAAVSGGDPIRTGVTAFFYSLRTVLLPFIFIFNTDLLLIDVSWAGAIWIFFKATIAMLVFAAATQNFFLVRSRVWESAVLLIAAFFLLRPGFFLDQISPPYETLAPARIEEAVASEPEEGTLRLTVEGPDFRLGRIAQKTIVLDLGTTAGDPRGRLEQNTGLLYQVEGDAVALEEPFDATSQAAQSLKNFDFYGEQPVRIVQLERERERMNRQLMTIPGFLLIGLVVLLQRRRQRTAVGATAPA</sequence>
<dbReference type="EMBL" id="JACIEN010000006">
    <property type="protein sequence ID" value="MBB4019320.1"/>
    <property type="molecule type" value="Genomic_DNA"/>
</dbReference>
<feature type="domain" description="TRAP C4-dicarboxylate transport system permease DctM subunit" evidence="3">
    <location>
        <begin position="411"/>
        <end position="681"/>
    </location>
</feature>
<keyword evidence="1" id="KW-0997">Cell inner membrane</keyword>
<dbReference type="PANTHER" id="PTHR43849:SF2">
    <property type="entry name" value="BLL3936 PROTEIN"/>
    <property type="match status" value="1"/>
</dbReference>
<evidence type="ECO:0000256" key="2">
    <source>
        <dbReference type="SAM" id="Phobius"/>
    </source>
</evidence>
<feature type="transmembrane region" description="Helical" evidence="2">
    <location>
        <begin position="37"/>
        <end position="58"/>
    </location>
</feature>
<evidence type="ECO:0000256" key="1">
    <source>
        <dbReference type="RuleBase" id="RU369079"/>
    </source>
</evidence>
<keyword evidence="5" id="KW-1185">Reference proteome</keyword>
<accession>A0A840C2C6</accession>
<feature type="transmembrane region" description="Helical" evidence="2">
    <location>
        <begin position="205"/>
        <end position="226"/>
    </location>
</feature>
<dbReference type="GO" id="GO:0022857">
    <property type="term" value="F:transmembrane transporter activity"/>
    <property type="evidence" value="ECO:0007669"/>
    <property type="project" value="UniProtKB-UniRule"/>
</dbReference>
<dbReference type="Pfam" id="PF11874">
    <property type="entry name" value="DUF3394"/>
    <property type="match status" value="1"/>
</dbReference>
<feature type="domain" description="TRAP C4-dicarboxylate transport system permease DctM subunit" evidence="3">
    <location>
        <begin position="146"/>
        <end position="392"/>
    </location>
</feature>
<feature type="transmembrane region" description="Helical" evidence="2">
    <location>
        <begin position="330"/>
        <end position="349"/>
    </location>
</feature>
<keyword evidence="2" id="KW-1133">Transmembrane helix</keyword>
<dbReference type="InterPro" id="IPR010656">
    <property type="entry name" value="DctM"/>
</dbReference>
<keyword evidence="1" id="KW-1003">Cell membrane</keyword>
<proteinExistence type="predicted"/>
<organism evidence="4 5">
    <name type="scientific">Chelatococcus caeni</name>
    <dbReference type="NCBI Taxonomy" id="1348468"/>
    <lineage>
        <taxon>Bacteria</taxon>
        <taxon>Pseudomonadati</taxon>
        <taxon>Pseudomonadota</taxon>
        <taxon>Alphaproteobacteria</taxon>
        <taxon>Hyphomicrobiales</taxon>
        <taxon>Chelatococcaceae</taxon>
        <taxon>Chelatococcus</taxon>
    </lineage>
</organism>
<feature type="transmembrane region" description="Helical" evidence="2">
    <location>
        <begin position="590"/>
        <end position="612"/>
    </location>
</feature>
<feature type="transmembrane region" description="Helical" evidence="2">
    <location>
        <begin position="656"/>
        <end position="679"/>
    </location>
</feature>
<dbReference type="Pfam" id="PF06808">
    <property type="entry name" value="DctM"/>
    <property type="match status" value="2"/>
</dbReference>
<feature type="transmembrane region" description="Helical" evidence="2">
    <location>
        <begin position="566"/>
        <end position="584"/>
    </location>
</feature>
<feature type="transmembrane region" description="Helical" evidence="2">
    <location>
        <begin position="157"/>
        <end position="184"/>
    </location>
</feature>
<gene>
    <name evidence="4" type="ORF">GGR16_004367</name>
</gene>
<name>A0A840C2C6_9HYPH</name>